<dbReference type="Proteomes" id="UP000249177">
    <property type="component" value="Unassembled WGS sequence"/>
</dbReference>
<proteinExistence type="predicted"/>
<evidence type="ECO:0000313" key="2">
    <source>
        <dbReference type="Proteomes" id="UP000249177"/>
    </source>
</evidence>
<sequence length="290" mass="35028">MRNDIFKEKNIYPNGVKIQEHYKDFYDSIFVAYLPFFKVENQKSKKNNYKKLEKITFENAKKEIEILNNIPIPNAEIYSYSNEDYPTDIEIYENGKIIKWETIIKEAKFKDKTELNKALRTSIGALRQIFRKTELSEKLNSFTTENYIWNPTEGAFDIFSKLGIYRTFKLFKKNEIIIVDEFYEDINSINIDELSEYEFLEKIDFNDYYIYSSDKEILFTIEWDSFFFLIATDNTKMEEIIANKYFEGFLCDSETTHDWDYLPGELENLLKIEKKQNSKSENQKWWEFWK</sequence>
<protein>
    <recommendedName>
        <fullName evidence="3">DUF2711 domain-containing protein</fullName>
    </recommendedName>
</protein>
<dbReference type="OrthoDB" id="9151069at2"/>
<accession>A0A2W7UC32</accession>
<dbReference type="RefSeq" id="WP_111408162.1">
    <property type="nucleotide sequence ID" value="NZ_QKXH01000001.1"/>
</dbReference>
<dbReference type="AlphaFoldDB" id="A0A2W7UC32"/>
<reference evidence="1 2" key="1">
    <citation type="submission" date="2018-06" db="EMBL/GenBank/DDBJ databases">
        <title>Flavobacterium sp IMCC34762, genome.</title>
        <authorList>
            <person name="Joung Y."/>
            <person name="Cho J."/>
            <person name="Song J."/>
        </authorList>
    </citation>
    <scope>NUCLEOTIDE SEQUENCE [LARGE SCALE GENOMIC DNA]</scope>
    <source>
        <strain evidence="1 2">IMCC34762</strain>
    </source>
</reference>
<dbReference type="InterPro" id="IPR024250">
    <property type="entry name" value="DUF2711"/>
</dbReference>
<organism evidence="1 2">
    <name type="scientific">Flavobacterium aquariorum</name>
    <dbReference type="NCBI Taxonomy" id="2217670"/>
    <lineage>
        <taxon>Bacteria</taxon>
        <taxon>Pseudomonadati</taxon>
        <taxon>Bacteroidota</taxon>
        <taxon>Flavobacteriia</taxon>
        <taxon>Flavobacteriales</taxon>
        <taxon>Flavobacteriaceae</taxon>
        <taxon>Flavobacterium</taxon>
    </lineage>
</organism>
<keyword evidence="2" id="KW-1185">Reference proteome</keyword>
<evidence type="ECO:0008006" key="3">
    <source>
        <dbReference type="Google" id="ProtNLM"/>
    </source>
</evidence>
<comment type="caution">
    <text evidence="1">The sequence shown here is derived from an EMBL/GenBank/DDBJ whole genome shotgun (WGS) entry which is preliminary data.</text>
</comment>
<evidence type="ECO:0000313" key="1">
    <source>
        <dbReference type="EMBL" id="PZX95089.1"/>
    </source>
</evidence>
<dbReference type="Pfam" id="PF10924">
    <property type="entry name" value="DUF2711"/>
    <property type="match status" value="1"/>
</dbReference>
<gene>
    <name evidence="1" type="ORF">DOS84_00530</name>
</gene>
<name>A0A2W7UC32_9FLAO</name>
<dbReference type="EMBL" id="QKXH01000001">
    <property type="protein sequence ID" value="PZX95089.1"/>
    <property type="molecule type" value="Genomic_DNA"/>
</dbReference>